<dbReference type="Pfam" id="PF00882">
    <property type="entry name" value="Zn_dep_PLPC"/>
    <property type="match status" value="1"/>
</dbReference>
<evidence type="ECO:0000313" key="3">
    <source>
        <dbReference type="EMBL" id="MEP0817853.1"/>
    </source>
</evidence>
<sequence length="193" mass="22910">MNTYSHFLMTAALDKALPRVPIVKRAFLLGSVAPDLPLWVLSIGGIVYYHFIKGWSLADTAHLLFDELYFHNPFWIAAHNTLHAPVLLLLGLAYVWPRRRNIGSRTRWLFWFLLACLFHTTVDILTHVDDGPLLFFPLNWTARFHSAISYWDPRYYGHEFQWFEQTLDLVLLVYLLRERVCQFCQYLRRWKPV</sequence>
<evidence type="ECO:0000256" key="1">
    <source>
        <dbReference type="SAM" id="Phobius"/>
    </source>
</evidence>
<dbReference type="RefSeq" id="WP_190434730.1">
    <property type="nucleotide sequence ID" value="NZ_JAMPKM010000006.1"/>
</dbReference>
<feature type="domain" description="Phospholipase C/D" evidence="2">
    <location>
        <begin position="6"/>
        <end position="143"/>
    </location>
</feature>
<comment type="caution">
    <text evidence="3">The sequence shown here is derived from an EMBL/GenBank/DDBJ whole genome shotgun (WGS) entry which is preliminary data.</text>
</comment>
<gene>
    <name evidence="3" type="ORF">NC998_12185</name>
</gene>
<organism evidence="3 4">
    <name type="scientific">Trichocoleus desertorum GB2-A4</name>
    <dbReference type="NCBI Taxonomy" id="2933944"/>
    <lineage>
        <taxon>Bacteria</taxon>
        <taxon>Bacillati</taxon>
        <taxon>Cyanobacteriota</taxon>
        <taxon>Cyanophyceae</taxon>
        <taxon>Leptolyngbyales</taxon>
        <taxon>Trichocoleusaceae</taxon>
        <taxon>Trichocoleus</taxon>
    </lineage>
</organism>
<dbReference type="InterPro" id="IPR029002">
    <property type="entry name" value="PLPC/GPLD1"/>
</dbReference>
<evidence type="ECO:0000313" key="4">
    <source>
        <dbReference type="Proteomes" id="UP001464891"/>
    </source>
</evidence>
<protein>
    <submittedName>
        <fullName evidence="3">Metal-dependent hydrolase</fullName>
    </submittedName>
</protein>
<feature type="transmembrane region" description="Helical" evidence="1">
    <location>
        <begin position="72"/>
        <end position="96"/>
    </location>
</feature>
<keyword evidence="1" id="KW-1133">Transmembrane helix</keyword>
<evidence type="ECO:0000259" key="2">
    <source>
        <dbReference type="Pfam" id="PF00882"/>
    </source>
</evidence>
<feature type="transmembrane region" description="Helical" evidence="1">
    <location>
        <begin position="26"/>
        <end position="52"/>
    </location>
</feature>
<keyword evidence="1" id="KW-0472">Membrane</keyword>
<dbReference type="Proteomes" id="UP001464891">
    <property type="component" value="Unassembled WGS sequence"/>
</dbReference>
<feature type="transmembrane region" description="Helical" evidence="1">
    <location>
        <begin position="108"/>
        <end position="128"/>
    </location>
</feature>
<accession>A0ABV0J9B8</accession>
<keyword evidence="1" id="KW-0812">Transmembrane</keyword>
<proteinExistence type="predicted"/>
<keyword evidence="3" id="KW-0378">Hydrolase</keyword>
<keyword evidence="4" id="KW-1185">Reference proteome</keyword>
<reference evidence="3 4" key="1">
    <citation type="submission" date="2022-04" db="EMBL/GenBank/DDBJ databases">
        <title>Positive selection, recombination, and allopatry shape intraspecific diversity of widespread and dominant cyanobacteria.</title>
        <authorList>
            <person name="Wei J."/>
            <person name="Shu W."/>
            <person name="Hu C."/>
        </authorList>
    </citation>
    <scope>NUCLEOTIDE SEQUENCE [LARGE SCALE GENOMIC DNA]</scope>
    <source>
        <strain evidence="3 4">GB2-A4</strain>
    </source>
</reference>
<dbReference type="GO" id="GO:0016787">
    <property type="term" value="F:hydrolase activity"/>
    <property type="evidence" value="ECO:0007669"/>
    <property type="project" value="UniProtKB-KW"/>
</dbReference>
<name>A0ABV0J9B8_9CYAN</name>
<dbReference type="EMBL" id="JAMPKM010000006">
    <property type="protein sequence ID" value="MEP0817853.1"/>
    <property type="molecule type" value="Genomic_DNA"/>
</dbReference>